<comment type="caution">
    <text evidence="8">The sequence shown here is derived from an EMBL/GenBank/DDBJ whole genome shotgun (WGS) entry which is preliminary data.</text>
</comment>
<dbReference type="EMBL" id="QMFY01000007">
    <property type="protein sequence ID" value="RAW00331.1"/>
    <property type="molecule type" value="Genomic_DNA"/>
</dbReference>
<dbReference type="GO" id="GO:0008843">
    <property type="term" value="F:endochitinase activity"/>
    <property type="evidence" value="ECO:0007669"/>
    <property type="project" value="UniProtKB-EC"/>
</dbReference>
<dbReference type="InterPro" id="IPR001579">
    <property type="entry name" value="Glyco_hydro_18_chit_AS"/>
</dbReference>
<dbReference type="InterPro" id="IPR050542">
    <property type="entry name" value="Glycosyl_Hydrlase18_Chitinase"/>
</dbReference>
<proteinExistence type="inferred from homology"/>
<evidence type="ECO:0000256" key="3">
    <source>
        <dbReference type="ARBA" id="ARBA00022801"/>
    </source>
</evidence>
<feature type="domain" description="GH18" evidence="7">
    <location>
        <begin position="53"/>
        <end position="380"/>
    </location>
</feature>
<gene>
    <name evidence="8" type="ORF">DQQ10_14860</name>
</gene>
<keyword evidence="4" id="KW-0119">Carbohydrate metabolism</keyword>
<dbReference type="AlphaFoldDB" id="A0A364Y154"/>
<protein>
    <recommendedName>
        <fullName evidence="2">chitinase</fullName>
        <ecNumber evidence="2">3.2.1.14</ecNumber>
    </recommendedName>
</protein>
<dbReference type="Pfam" id="PF02839">
    <property type="entry name" value="CBM_5_12"/>
    <property type="match status" value="1"/>
</dbReference>
<dbReference type="Pfam" id="PF17957">
    <property type="entry name" value="Big_7"/>
    <property type="match status" value="4"/>
</dbReference>
<dbReference type="InterPro" id="IPR003610">
    <property type="entry name" value="CBM5/12"/>
</dbReference>
<evidence type="ECO:0000256" key="5">
    <source>
        <dbReference type="ARBA" id="ARBA00023295"/>
    </source>
</evidence>
<evidence type="ECO:0000256" key="4">
    <source>
        <dbReference type="ARBA" id="ARBA00023277"/>
    </source>
</evidence>
<dbReference type="PROSITE" id="PS51910">
    <property type="entry name" value="GH18_2"/>
    <property type="match status" value="1"/>
</dbReference>
<name>A0A364Y154_9BACT</name>
<dbReference type="OrthoDB" id="9775889at2"/>
<dbReference type="SMART" id="SM00089">
    <property type="entry name" value="PKD"/>
    <property type="match status" value="4"/>
</dbReference>
<dbReference type="Gene3D" id="2.10.10.20">
    <property type="entry name" value="Carbohydrate-binding module superfamily 5/12"/>
    <property type="match status" value="1"/>
</dbReference>
<comment type="similarity">
    <text evidence="1">Belongs to the glycosyl hydrolase 18 family. Chitinase class II subfamily.</text>
</comment>
<dbReference type="Proteomes" id="UP000251889">
    <property type="component" value="Unassembled WGS sequence"/>
</dbReference>
<dbReference type="InterPro" id="IPR026444">
    <property type="entry name" value="Secre_tail"/>
</dbReference>
<dbReference type="GO" id="GO:0030246">
    <property type="term" value="F:carbohydrate binding"/>
    <property type="evidence" value="ECO:0007669"/>
    <property type="project" value="InterPro"/>
</dbReference>
<dbReference type="SUPFAM" id="SSF51055">
    <property type="entry name" value="Carbohydrate binding domain"/>
    <property type="match status" value="1"/>
</dbReference>
<dbReference type="SMART" id="SM00495">
    <property type="entry name" value="ChtBD3"/>
    <property type="match status" value="2"/>
</dbReference>
<dbReference type="CDD" id="cd02871">
    <property type="entry name" value="GH18_chitinase_D-like"/>
    <property type="match status" value="1"/>
</dbReference>
<dbReference type="Gene3D" id="2.60.40.10">
    <property type="entry name" value="Immunoglobulins"/>
    <property type="match status" value="4"/>
</dbReference>
<evidence type="ECO:0000313" key="9">
    <source>
        <dbReference type="Proteomes" id="UP000251889"/>
    </source>
</evidence>
<reference evidence="8 9" key="1">
    <citation type="submission" date="2018-06" db="EMBL/GenBank/DDBJ databases">
        <title>Chryseolinea flavus sp. nov., a member of the phylum Bacteroidetes isolated from soil.</title>
        <authorList>
            <person name="Li Y."/>
            <person name="Wang J."/>
        </authorList>
    </citation>
    <scope>NUCLEOTIDE SEQUENCE [LARGE SCALE GENOMIC DNA]</scope>
    <source>
        <strain evidence="8 9">SDU1-6</strain>
    </source>
</reference>
<dbReference type="NCBIfam" id="TIGR04183">
    <property type="entry name" value="Por_Secre_tail"/>
    <property type="match status" value="1"/>
</dbReference>
<dbReference type="Gene3D" id="3.20.20.80">
    <property type="entry name" value="Glycosidases"/>
    <property type="match status" value="1"/>
</dbReference>
<evidence type="ECO:0000256" key="6">
    <source>
        <dbReference type="RuleBase" id="RU000489"/>
    </source>
</evidence>
<dbReference type="CDD" id="cd12215">
    <property type="entry name" value="ChiC_BD"/>
    <property type="match status" value="1"/>
</dbReference>
<dbReference type="GO" id="GO:0005975">
    <property type="term" value="P:carbohydrate metabolic process"/>
    <property type="evidence" value="ECO:0007669"/>
    <property type="project" value="InterPro"/>
</dbReference>
<dbReference type="PANTHER" id="PTHR45708:SF49">
    <property type="entry name" value="ENDOCHITINASE"/>
    <property type="match status" value="1"/>
</dbReference>
<dbReference type="PROSITE" id="PS01095">
    <property type="entry name" value="GH18_1"/>
    <property type="match status" value="1"/>
</dbReference>
<dbReference type="Pfam" id="PF00704">
    <property type="entry name" value="Glyco_hydro_18"/>
    <property type="match status" value="1"/>
</dbReference>
<dbReference type="InterPro" id="IPR011583">
    <property type="entry name" value="Chitinase_II/V-like_cat"/>
</dbReference>
<dbReference type="EC" id="3.2.1.14" evidence="2"/>
<keyword evidence="3 6" id="KW-0378">Hydrolase</keyword>
<dbReference type="GO" id="GO:0008061">
    <property type="term" value="F:chitin binding"/>
    <property type="evidence" value="ECO:0007669"/>
    <property type="project" value="InterPro"/>
</dbReference>
<keyword evidence="5 6" id="KW-0326">Glycosidase</keyword>
<organism evidence="8 9">
    <name type="scientific">Pseudochryseolinea flava</name>
    <dbReference type="NCBI Taxonomy" id="2059302"/>
    <lineage>
        <taxon>Bacteria</taxon>
        <taxon>Pseudomonadati</taxon>
        <taxon>Bacteroidota</taxon>
        <taxon>Cytophagia</taxon>
        <taxon>Cytophagales</taxon>
        <taxon>Fulvivirgaceae</taxon>
        <taxon>Pseudochryseolinea</taxon>
    </lineage>
</organism>
<evidence type="ECO:0000256" key="2">
    <source>
        <dbReference type="ARBA" id="ARBA00012729"/>
    </source>
</evidence>
<sequence>MSAHVRTKSLFNKHNTQNMKTLTTKLSRWLLMTLTVIMTALLPHLASAQLGSKVVVGYFHNWNNAQAPYHRLRDVNSKYNVINIAFATPVSHGDMNMTFVPTQQSKAEFIADIRALQSQGRRVQISIGGADAPVELKTANDRNNFVATMKTIIDEYGFDGFDIDLEGTSVILDAGDNNFKTPTTSKIANLISASRELTNYYRGQGKNFWLTAAPEVQYVQGGYANYGTAFGGYLPVLYGIRDLLTFVHVQYYNTGTQVALDEKIYAQSTSDFIVSMTEMLLRGFPVGRNTGNMFPALRQDQVAFGLPATGTGAAPAGGYVTPANINRALDYLTKGISYGGQYVTIGTYPNIRGIMTWSINWDKTLNDAWVNNAYAYFSNTGGNISPSTSISSPTNNATFTPGSTIAITATAVDSDGTISKVEFYQGTTKLGEDTSSPYTFNWTNVAAGSYALTTKATDNLGATGTSTVVNVGVGNANPTTSITSPANNTTFTPGTSITISASASDQDGTISKVEFFQGATKLGEDTSSPYSFTWNNVSAGNYTLTTKATDNAGGTGTSQGITVSVSAGCNVAAWNAATQYNGTARVSRSGNIYEAKWWTQGDDPLLKSGPDDVWKLIGPCGNNASPTASITAPANGVQLTAPACVTINVTASDSDGAVAKVEFYQGNTKLGEDTTTPYSFSWCNVAAGNYALTARAVDNLNATGTSGVINIAVNNGGNVSPTTSLTSPANNATFTAGTAIALAATANDTDGTIVKVEFFAGGTKLGEDLSAPYTFSWTNAAVGTYNLTSRATDNAGATGTSAIITISVSTTDNCTTTPQYVENGGYIAGSIVKNAGSRYECKPHPFTGWCNGAAWAYAPGTGLYWSDAWILKGTCSGARSATSEQVLLQEQPSEAFDADGLTMYPNPSVAGQETTITFTFLDDPGMIDFSLRDANGVSVMQIENKVVNRNTFRTTISGLPAGVYIIRIRNAKRSWVKKYLVQ</sequence>
<keyword evidence="9" id="KW-1185">Reference proteome</keyword>
<dbReference type="GO" id="GO:0005576">
    <property type="term" value="C:extracellular region"/>
    <property type="evidence" value="ECO:0007669"/>
    <property type="project" value="InterPro"/>
</dbReference>
<dbReference type="InterPro" id="IPR022409">
    <property type="entry name" value="PKD/Chitinase_dom"/>
</dbReference>
<dbReference type="InterPro" id="IPR017853">
    <property type="entry name" value="GH"/>
</dbReference>
<dbReference type="SMART" id="SM00636">
    <property type="entry name" value="Glyco_18"/>
    <property type="match status" value="1"/>
</dbReference>
<dbReference type="InterPro" id="IPR036573">
    <property type="entry name" value="CBM_sf_5/12"/>
</dbReference>
<dbReference type="InterPro" id="IPR001223">
    <property type="entry name" value="Glyco_hydro18_cat"/>
</dbReference>
<evidence type="ECO:0000313" key="8">
    <source>
        <dbReference type="EMBL" id="RAW00331.1"/>
    </source>
</evidence>
<accession>A0A364Y154</accession>
<dbReference type="PANTHER" id="PTHR45708">
    <property type="entry name" value="ENDOCHITINASE"/>
    <property type="match status" value="1"/>
</dbReference>
<dbReference type="SUPFAM" id="SSF51445">
    <property type="entry name" value="(Trans)glycosidases"/>
    <property type="match status" value="1"/>
</dbReference>
<dbReference type="InterPro" id="IPR013783">
    <property type="entry name" value="Ig-like_fold"/>
</dbReference>
<evidence type="ECO:0000259" key="7">
    <source>
        <dbReference type="PROSITE" id="PS51910"/>
    </source>
</evidence>
<evidence type="ECO:0000256" key="1">
    <source>
        <dbReference type="ARBA" id="ARBA00009121"/>
    </source>
</evidence>